<dbReference type="EMBL" id="BORC01000005">
    <property type="protein sequence ID" value="GIN63127.1"/>
    <property type="molecule type" value="Genomic_DNA"/>
</dbReference>
<dbReference type="RefSeq" id="WP_212934044.1">
    <property type="nucleotide sequence ID" value="NZ_BORC01000005.1"/>
</dbReference>
<gene>
    <name evidence="1" type="ORF">J27TS8_31200</name>
</gene>
<dbReference type="Proteomes" id="UP000682111">
    <property type="component" value="Unassembled WGS sequence"/>
</dbReference>
<evidence type="ECO:0000313" key="2">
    <source>
        <dbReference type="Proteomes" id="UP000682111"/>
    </source>
</evidence>
<name>A0A920BV91_9BACI</name>
<evidence type="ECO:0000313" key="1">
    <source>
        <dbReference type="EMBL" id="GIN63127.1"/>
    </source>
</evidence>
<keyword evidence="2" id="KW-1185">Reference proteome</keyword>
<dbReference type="AlphaFoldDB" id="A0A920BV91"/>
<sequence length="111" mass="12705">MFLTTQKLKQTQSSEGVITTEYVTNAVVTYQDKSSGNIVDPSSTVRGVVSIRWQEKFENSKMYFKLYSTSGSWALQDSTFNLSNRKVTYGQVGLEACILQFNFKSYLKFFH</sequence>
<comment type="caution">
    <text evidence="1">The sequence shown here is derived from an EMBL/GenBank/DDBJ whole genome shotgun (WGS) entry which is preliminary data.</text>
</comment>
<organism evidence="1 2">
    <name type="scientific">Robertmurraya siralis</name>
    <dbReference type="NCBI Taxonomy" id="77777"/>
    <lineage>
        <taxon>Bacteria</taxon>
        <taxon>Bacillati</taxon>
        <taxon>Bacillota</taxon>
        <taxon>Bacilli</taxon>
        <taxon>Bacillales</taxon>
        <taxon>Bacillaceae</taxon>
        <taxon>Robertmurraya</taxon>
    </lineage>
</organism>
<accession>A0A920BV91</accession>
<reference evidence="1" key="1">
    <citation type="submission" date="2021-03" db="EMBL/GenBank/DDBJ databases">
        <title>Antimicrobial resistance genes in bacteria isolated from Japanese honey, and their potential for conferring macrolide and lincosamide resistance in the American foulbrood pathogen Paenibacillus larvae.</title>
        <authorList>
            <person name="Okamoto M."/>
            <person name="Kumagai M."/>
            <person name="Kanamori H."/>
            <person name="Takamatsu D."/>
        </authorList>
    </citation>
    <scope>NUCLEOTIDE SEQUENCE</scope>
    <source>
        <strain evidence="1">J27TS8</strain>
    </source>
</reference>
<proteinExistence type="predicted"/>
<protein>
    <submittedName>
        <fullName evidence="1">Uncharacterized protein</fullName>
    </submittedName>
</protein>